<gene>
    <name evidence="2" type="ORF">PGLA2088_LOCUS47916</name>
</gene>
<proteinExistence type="predicted"/>
<sequence>MHCAAVDGEQAAPATSHPAAADSFAYLWAAWEQSSGNDVLRVGTEVSVDRKSTKLDGRGTIVEVVDPIGGLESRYKVRLHGAEGTVEAPRRRLTVVLPFHTPRLVVICFTTAEYRQLAKTQLSIGDAAIDVGSCYGHTTELLRLRTGGRALGLDIGAKNVFKARKSFPEAVFQVYDVLEGGLPSCPLPCVDQEVAQAAGRPGARKAAFIDVGGERASDAVLKAILWAQDVFQPDVICVKSQYLFLESGGSLLGGKGNSPAEGFRFINPPHLHAAVSSACLDADETADQIGGDDPSGGEQGLGQRRSERYRMQQLVLSEELKTVATTSLPSLYLLHFSPDVDS</sequence>
<evidence type="ECO:0000313" key="2">
    <source>
        <dbReference type="EMBL" id="CAE8735585.1"/>
    </source>
</evidence>
<accession>A0A813LQ91</accession>
<reference evidence="2" key="1">
    <citation type="submission" date="2021-02" db="EMBL/GenBank/DDBJ databases">
        <authorList>
            <person name="Dougan E. K."/>
            <person name="Rhodes N."/>
            <person name="Thang M."/>
            <person name="Chan C."/>
        </authorList>
    </citation>
    <scope>NUCLEOTIDE SEQUENCE</scope>
</reference>
<organism evidence="2 3">
    <name type="scientific">Polarella glacialis</name>
    <name type="common">Dinoflagellate</name>
    <dbReference type="NCBI Taxonomy" id="89957"/>
    <lineage>
        <taxon>Eukaryota</taxon>
        <taxon>Sar</taxon>
        <taxon>Alveolata</taxon>
        <taxon>Dinophyceae</taxon>
        <taxon>Suessiales</taxon>
        <taxon>Suessiaceae</taxon>
        <taxon>Polarella</taxon>
    </lineage>
</organism>
<evidence type="ECO:0000313" key="3">
    <source>
        <dbReference type="Proteomes" id="UP000626109"/>
    </source>
</evidence>
<dbReference type="AlphaFoldDB" id="A0A813LQ91"/>
<feature type="region of interest" description="Disordered" evidence="1">
    <location>
        <begin position="285"/>
        <end position="304"/>
    </location>
</feature>
<evidence type="ECO:0000256" key="1">
    <source>
        <dbReference type="SAM" id="MobiDB-lite"/>
    </source>
</evidence>
<comment type="caution">
    <text evidence="2">The sequence shown here is derived from an EMBL/GenBank/DDBJ whole genome shotgun (WGS) entry which is preliminary data.</text>
</comment>
<name>A0A813LQ91_POLGL</name>
<dbReference type="EMBL" id="CAJNNW010036563">
    <property type="protein sequence ID" value="CAE8735585.1"/>
    <property type="molecule type" value="Genomic_DNA"/>
</dbReference>
<dbReference type="Proteomes" id="UP000626109">
    <property type="component" value="Unassembled WGS sequence"/>
</dbReference>
<protein>
    <submittedName>
        <fullName evidence="2">Uncharacterized protein</fullName>
    </submittedName>
</protein>